<accession>A0A8H6S586</accession>
<name>A0A8H6S586_MYCCL</name>
<evidence type="ECO:0000256" key="1">
    <source>
        <dbReference type="ARBA" id="ARBA00001968"/>
    </source>
</evidence>
<reference evidence="3" key="1">
    <citation type="submission" date="2020-05" db="EMBL/GenBank/DDBJ databases">
        <title>Mycena genomes resolve the evolution of fungal bioluminescence.</title>
        <authorList>
            <person name="Tsai I.J."/>
        </authorList>
    </citation>
    <scope>NUCLEOTIDE SEQUENCE</scope>
    <source>
        <strain evidence="3">110903Hualien_Pintung</strain>
    </source>
</reference>
<evidence type="ECO:0000313" key="3">
    <source>
        <dbReference type="EMBL" id="KAF7291550.1"/>
    </source>
</evidence>
<keyword evidence="2" id="KW-0378">Hydrolase</keyword>
<dbReference type="PANTHER" id="PTHR43213:SF5">
    <property type="entry name" value="BIFUNCTIONAL DTTP_UTP PYROPHOSPHATASE_METHYLTRANSFERASE PROTEIN-RELATED"/>
    <property type="match status" value="1"/>
</dbReference>
<protein>
    <submittedName>
        <fullName evidence="3">Maf/Ham1-domain-containing protein</fullName>
    </submittedName>
</protein>
<gene>
    <name evidence="3" type="ORF">HMN09_01246100</name>
</gene>
<keyword evidence="4" id="KW-1185">Reference proteome</keyword>
<sequence length="256" mass="27765">MAPNNLLPHALKTPTLKKLKDKRIVLASASPRRKDILRTFGLAPDIVPSTFGENLPIGSFEDIHEYPVATANHKAVEVYERLVTEDPENAPDLVIAADTVVLTHAPPGTSQTGFDSLPSVAQELLEKPLSKDDNMRMLLDLNGGICEVVTGLVVVYPILTAPGYATKSIDERSLVYFADSPRELLEAYVESGEGMGLAGGFAIQVSTHNTHRDLDAGGVLVRKVDGDYNNVVGFPAASFFRLLDLLVDEEPDFLDI</sequence>
<dbReference type="InterPro" id="IPR029001">
    <property type="entry name" value="ITPase-like_fam"/>
</dbReference>
<dbReference type="HAMAP" id="MF_00528">
    <property type="entry name" value="Maf"/>
    <property type="match status" value="1"/>
</dbReference>
<organism evidence="3 4">
    <name type="scientific">Mycena chlorophos</name>
    <name type="common">Agaric fungus</name>
    <name type="synonym">Agaricus chlorophos</name>
    <dbReference type="NCBI Taxonomy" id="658473"/>
    <lineage>
        <taxon>Eukaryota</taxon>
        <taxon>Fungi</taxon>
        <taxon>Dikarya</taxon>
        <taxon>Basidiomycota</taxon>
        <taxon>Agaricomycotina</taxon>
        <taxon>Agaricomycetes</taxon>
        <taxon>Agaricomycetidae</taxon>
        <taxon>Agaricales</taxon>
        <taxon>Marasmiineae</taxon>
        <taxon>Mycenaceae</taxon>
        <taxon>Mycena</taxon>
    </lineage>
</organism>
<dbReference type="EMBL" id="JACAZE010000024">
    <property type="protein sequence ID" value="KAF7291550.1"/>
    <property type="molecule type" value="Genomic_DNA"/>
</dbReference>
<evidence type="ECO:0000313" key="4">
    <source>
        <dbReference type="Proteomes" id="UP000613580"/>
    </source>
</evidence>
<proteinExistence type="inferred from homology"/>
<dbReference type="SUPFAM" id="SSF52972">
    <property type="entry name" value="ITPase-like"/>
    <property type="match status" value="1"/>
</dbReference>
<dbReference type="Gene3D" id="3.90.950.10">
    <property type="match status" value="1"/>
</dbReference>
<evidence type="ECO:0000256" key="2">
    <source>
        <dbReference type="ARBA" id="ARBA00022801"/>
    </source>
</evidence>
<dbReference type="Pfam" id="PF02545">
    <property type="entry name" value="Maf"/>
    <property type="match status" value="1"/>
</dbReference>
<dbReference type="OrthoDB" id="10267058at2759"/>
<comment type="cofactor">
    <cofactor evidence="1">
        <name>a divalent metal cation</name>
        <dbReference type="ChEBI" id="CHEBI:60240"/>
    </cofactor>
</comment>
<dbReference type="PANTHER" id="PTHR43213">
    <property type="entry name" value="BIFUNCTIONAL DTTP/UTP PYROPHOSPHATASE/METHYLTRANSFERASE PROTEIN-RELATED"/>
    <property type="match status" value="1"/>
</dbReference>
<dbReference type="AlphaFoldDB" id="A0A8H6S586"/>
<dbReference type="Proteomes" id="UP000613580">
    <property type="component" value="Unassembled WGS sequence"/>
</dbReference>
<dbReference type="InterPro" id="IPR003697">
    <property type="entry name" value="Maf-like"/>
</dbReference>
<dbReference type="GO" id="GO:0047429">
    <property type="term" value="F:nucleoside triphosphate diphosphatase activity"/>
    <property type="evidence" value="ECO:0007669"/>
    <property type="project" value="InterPro"/>
</dbReference>
<comment type="caution">
    <text evidence="3">The sequence shown here is derived from an EMBL/GenBank/DDBJ whole genome shotgun (WGS) entry which is preliminary data.</text>
</comment>